<dbReference type="InterPro" id="IPR050938">
    <property type="entry name" value="Collagen_Structural_Proteins"/>
</dbReference>
<dbReference type="EMBL" id="KZ348608">
    <property type="protein sequence ID" value="PIO65947.1"/>
    <property type="molecule type" value="Genomic_DNA"/>
</dbReference>
<sequence length="128" mass="13177">MEKKDLGYPGQKGEIGAGGIPGMKGDTGIPGKVGEPGSPGLPGAKGEKGAEGLPGTNGQPGPPGWPGVKGDDGLNGRPDKALKNYELTAIVSPGVNQRTNMLLCILPPTPSVWNKAHGYEEDYYVLKN</sequence>
<protein>
    <submittedName>
        <fullName evidence="3">Collagen triple helix repeat protein</fullName>
    </submittedName>
</protein>
<dbReference type="PANTHER" id="PTHR37456">
    <property type="entry name" value="SI:CH211-266K2.1"/>
    <property type="match status" value="1"/>
</dbReference>
<reference evidence="3 4" key="1">
    <citation type="submission" date="2015-09" db="EMBL/GenBank/DDBJ databases">
        <title>Draft genome of the parasitic nematode Teladorsagia circumcincta isolate WARC Sus (inbred).</title>
        <authorList>
            <person name="Mitreva M."/>
        </authorList>
    </citation>
    <scope>NUCLEOTIDE SEQUENCE [LARGE SCALE GENOMIC DNA]</scope>
    <source>
        <strain evidence="3 4">S</strain>
    </source>
</reference>
<feature type="region of interest" description="Disordered" evidence="2">
    <location>
        <begin position="1"/>
        <end position="79"/>
    </location>
</feature>
<dbReference type="AlphaFoldDB" id="A0A2G9U6P7"/>
<dbReference type="InterPro" id="IPR008160">
    <property type="entry name" value="Collagen"/>
</dbReference>
<dbReference type="Pfam" id="PF01391">
    <property type="entry name" value="Collagen"/>
    <property type="match status" value="1"/>
</dbReference>
<keyword evidence="4" id="KW-1185">Reference proteome</keyword>
<keyword evidence="3" id="KW-0176">Collagen</keyword>
<dbReference type="OrthoDB" id="5868786at2759"/>
<evidence type="ECO:0000313" key="3">
    <source>
        <dbReference type="EMBL" id="PIO65947.1"/>
    </source>
</evidence>
<evidence type="ECO:0000313" key="4">
    <source>
        <dbReference type="Proteomes" id="UP000230423"/>
    </source>
</evidence>
<dbReference type="PANTHER" id="PTHR37456:SF6">
    <property type="entry name" value="COLLAGEN ALPHA-1(XXIII) CHAIN-LIKE ISOFORM X2"/>
    <property type="match status" value="1"/>
</dbReference>
<name>A0A2G9U6P7_TELCI</name>
<dbReference type="GO" id="GO:0005581">
    <property type="term" value="C:collagen trimer"/>
    <property type="evidence" value="ECO:0007669"/>
    <property type="project" value="UniProtKB-KW"/>
</dbReference>
<feature type="compositionally biased region" description="Basic and acidic residues" evidence="2">
    <location>
        <begin position="69"/>
        <end position="79"/>
    </location>
</feature>
<dbReference type="Proteomes" id="UP000230423">
    <property type="component" value="Unassembled WGS sequence"/>
</dbReference>
<keyword evidence="1" id="KW-0677">Repeat</keyword>
<proteinExistence type="predicted"/>
<evidence type="ECO:0000256" key="2">
    <source>
        <dbReference type="SAM" id="MobiDB-lite"/>
    </source>
</evidence>
<organism evidence="3 4">
    <name type="scientific">Teladorsagia circumcincta</name>
    <name type="common">Brown stomach worm</name>
    <name type="synonym">Ostertagia circumcincta</name>
    <dbReference type="NCBI Taxonomy" id="45464"/>
    <lineage>
        <taxon>Eukaryota</taxon>
        <taxon>Metazoa</taxon>
        <taxon>Ecdysozoa</taxon>
        <taxon>Nematoda</taxon>
        <taxon>Chromadorea</taxon>
        <taxon>Rhabditida</taxon>
        <taxon>Rhabditina</taxon>
        <taxon>Rhabditomorpha</taxon>
        <taxon>Strongyloidea</taxon>
        <taxon>Trichostrongylidae</taxon>
        <taxon>Teladorsagia</taxon>
    </lineage>
</organism>
<evidence type="ECO:0000256" key="1">
    <source>
        <dbReference type="ARBA" id="ARBA00022737"/>
    </source>
</evidence>
<gene>
    <name evidence="3" type="ORF">TELCIR_12355</name>
</gene>
<feature type="compositionally biased region" description="Gly residues" evidence="2">
    <location>
        <begin position="13"/>
        <end position="22"/>
    </location>
</feature>
<accession>A0A2G9U6P7</accession>
<feature type="non-terminal residue" evidence="3">
    <location>
        <position position="128"/>
    </location>
</feature>